<dbReference type="EMBL" id="PDVP01000024">
    <property type="protein sequence ID" value="PHP64750.1"/>
    <property type="molecule type" value="Genomic_DNA"/>
</dbReference>
<dbReference type="Proteomes" id="UP000221168">
    <property type="component" value="Unassembled WGS sequence"/>
</dbReference>
<protein>
    <recommendedName>
        <fullName evidence="2">Alpha/beta hydrolase fold-3 domain-containing protein</fullName>
    </recommendedName>
</protein>
<dbReference type="AlphaFoldDB" id="A0A2G1QH22"/>
<keyword evidence="1" id="KW-0378">Hydrolase</keyword>
<dbReference type="InterPro" id="IPR013094">
    <property type="entry name" value="AB_hydrolase_3"/>
</dbReference>
<evidence type="ECO:0000259" key="2">
    <source>
        <dbReference type="Pfam" id="PF07859"/>
    </source>
</evidence>
<evidence type="ECO:0000313" key="3">
    <source>
        <dbReference type="EMBL" id="PHP64750.1"/>
    </source>
</evidence>
<dbReference type="PANTHER" id="PTHR48081:SF8">
    <property type="entry name" value="ALPHA_BETA HYDROLASE FOLD-3 DOMAIN-CONTAINING PROTEIN-RELATED"/>
    <property type="match status" value="1"/>
</dbReference>
<proteinExistence type="predicted"/>
<dbReference type="InterPro" id="IPR029058">
    <property type="entry name" value="AB_hydrolase_fold"/>
</dbReference>
<evidence type="ECO:0000256" key="1">
    <source>
        <dbReference type="ARBA" id="ARBA00022801"/>
    </source>
</evidence>
<dbReference type="InterPro" id="IPR050300">
    <property type="entry name" value="GDXG_lipolytic_enzyme"/>
</dbReference>
<evidence type="ECO:0000313" key="4">
    <source>
        <dbReference type="Proteomes" id="UP000221168"/>
    </source>
</evidence>
<dbReference type="GO" id="GO:0016787">
    <property type="term" value="F:hydrolase activity"/>
    <property type="evidence" value="ECO:0007669"/>
    <property type="project" value="UniProtKB-KW"/>
</dbReference>
<dbReference type="SUPFAM" id="SSF53474">
    <property type="entry name" value="alpha/beta-Hydrolases"/>
    <property type="match status" value="1"/>
</dbReference>
<comment type="caution">
    <text evidence="3">The sequence shown here is derived from an EMBL/GenBank/DDBJ whole genome shotgun (WGS) entry which is preliminary data.</text>
</comment>
<reference evidence="3 4" key="1">
    <citation type="submission" date="2017-10" db="EMBL/GenBank/DDBJ databases">
        <title>Sedimentibacterium mangrovi gen. nov., sp. nov., a novel member of family Phyllobacteriacea isolated from mangrove sediment.</title>
        <authorList>
            <person name="Liao H."/>
            <person name="Tian Y."/>
        </authorList>
    </citation>
    <scope>NUCLEOTIDE SEQUENCE [LARGE SCALE GENOMIC DNA]</scope>
    <source>
        <strain evidence="3 4">X9-2-2</strain>
    </source>
</reference>
<keyword evidence="4" id="KW-1185">Reference proteome</keyword>
<dbReference type="PANTHER" id="PTHR48081">
    <property type="entry name" value="AB HYDROLASE SUPERFAMILY PROTEIN C4A8.06C"/>
    <property type="match status" value="1"/>
</dbReference>
<sequence length="308" mass="33008">MTLNPCFSSLLADPRNTVRRPPPHVPIEKVRKAANAAMMDAPAGPKMETVDLEASAGDRTIPLRFYRPVSQAGLPLVIFSHGGGWVWGNLETHDALCRHLAALSGCALLAVDYRLSPECRYPGPVQDVTDALSWAVDNAAGLGIDATRLGVCGDSAGAYLALSAALAARQQGLALRHISLIYPALDPGCDTASQHRFAENHMLTREAMQWFWSCFVGDEVPQDAAPSTISPEALSGLPAVSIGVAEYDILHDEGMAFSETLGRQGNDVRLHSFAGMLHGFLSLPVEPEIVNPALETIAFDIREHLLGP</sequence>
<organism evidence="3 4">
    <name type="scientific">Zhengella mangrovi</name>
    <dbReference type="NCBI Taxonomy" id="1982044"/>
    <lineage>
        <taxon>Bacteria</taxon>
        <taxon>Pseudomonadati</taxon>
        <taxon>Pseudomonadota</taxon>
        <taxon>Alphaproteobacteria</taxon>
        <taxon>Hyphomicrobiales</taxon>
        <taxon>Notoacmeibacteraceae</taxon>
        <taxon>Zhengella</taxon>
    </lineage>
</organism>
<feature type="domain" description="Alpha/beta hydrolase fold-3" evidence="2">
    <location>
        <begin position="77"/>
        <end position="281"/>
    </location>
</feature>
<accession>A0A2G1QH22</accession>
<gene>
    <name evidence="3" type="ORF">CSC94_22725</name>
</gene>
<dbReference type="Gene3D" id="3.40.50.1820">
    <property type="entry name" value="alpha/beta hydrolase"/>
    <property type="match status" value="1"/>
</dbReference>
<name>A0A2G1QH22_9HYPH</name>
<dbReference type="Pfam" id="PF07859">
    <property type="entry name" value="Abhydrolase_3"/>
    <property type="match status" value="1"/>
</dbReference>
<dbReference type="OrthoDB" id="9806180at2"/>